<feature type="transmembrane region" description="Helical" evidence="1">
    <location>
        <begin position="148"/>
        <end position="169"/>
    </location>
</feature>
<feature type="transmembrane region" description="Helical" evidence="1">
    <location>
        <begin position="84"/>
        <end position="112"/>
    </location>
</feature>
<keyword evidence="1" id="KW-1133">Transmembrane helix</keyword>
<protein>
    <recommendedName>
        <fullName evidence="2">HPP transmembrane region domain-containing protein</fullName>
    </recommendedName>
</protein>
<evidence type="ECO:0000313" key="4">
    <source>
        <dbReference type="Proteomes" id="UP000239936"/>
    </source>
</evidence>
<reference evidence="3 4" key="1">
    <citation type="submission" date="2018-01" db="EMBL/GenBank/DDBJ databases">
        <title>The complete genome sequence of Chromatium okenii LaCa, a purple sulfur bacterium with a turbulent life.</title>
        <authorList>
            <person name="Luedin S.M."/>
            <person name="Liechti N."/>
            <person name="Storelli N."/>
            <person name="Danza F."/>
            <person name="Wittwer M."/>
            <person name="Pothier J.F."/>
            <person name="Tonolla M.A."/>
        </authorList>
    </citation>
    <scope>NUCLEOTIDE SEQUENCE [LARGE SCALE GENOMIC DNA]</scope>
    <source>
        <strain evidence="3 4">LaCa</strain>
    </source>
</reference>
<dbReference type="InterPro" id="IPR007065">
    <property type="entry name" value="HPP"/>
</dbReference>
<feature type="domain" description="HPP transmembrane region" evidence="2">
    <location>
        <begin position="19"/>
        <end position="175"/>
    </location>
</feature>
<dbReference type="AlphaFoldDB" id="A0A2S7XRC2"/>
<keyword evidence="4" id="KW-1185">Reference proteome</keyword>
<evidence type="ECO:0000256" key="1">
    <source>
        <dbReference type="SAM" id="Phobius"/>
    </source>
</evidence>
<evidence type="ECO:0000313" key="3">
    <source>
        <dbReference type="EMBL" id="PQJ95951.1"/>
    </source>
</evidence>
<organism evidence="3 4">
    <name type="scientific">Chromatium okenii</name>
    <dbReference type="NCBI Taxonomy" id="61644"/>
    <lineage>
        <taxon>Bacteria</taxon>
        <taxon>Pseudomonadati</taxon>
        <taxon>Pseudomonadota</taxon>
        <taxon>Gammaproteobacteria</taxon>
        <taxon>Chromatiales</taxon>
        <taxon>Chromatiaceae</taxon>
        <taxon>Chromatium</taxon>
    </lineage>
</organism>
<feature type="transmembrane region" description="Helical" evidence="1">
    <location>
        <begin position="25"/>
        <end position="46"/>
    </location>
</feature>
<proteinExistence type="predicted"/>
<dbReference type="PANTHER" id="PTHR33741">
    <property type="entry name" value="TRANSMEMBRANE PROTEIN DDB_G0269096-RELATED"/>
    <property type="match status" value="1"/>
</dbReference>
<sequence>MSSWFSTAQHWLGISRIPVSHTEKLLAGLGGFVGIALVYSLSAAWLTDSAAQLLIASMGASAVLLFAVPHGPLSQPWPVFGGHVLGATVGVSCALLPLPLALNAALAVGLTIGLMHLLRCPHPPGGATALTAVIGGASVHALGFDFVVIPVALNALTLLVVAVAFNYPLQRRRYPAALAEFTAPPRASIAPAALQHPPPIEHAHLVAALSEIDAYLDISEQDLLRIYELATQFADADAHERPAIVLGGCYSNGRFWRRLGSTRNHRNSRCAAPSC</sequence>
<name>A0A2S7XRC2_9GAMM</name>
<keyword evidence="1" id="KW-0472">Membrane</keyword>
<dbReference type="EMBL" id="PPGH01000035">
    <property type="protein sequence ID" value="PQJ95951.1"/>
    <property type="molecule type" value="Genomic_DNA"/>
</dbReference>
<dbReference type="OrthoDB" id="9811720at2"/>
<keyword evidence="1" id="KW-0812">Transmembrane</keyword>
<dbReference type="Pfam" id="PF04982">
    <property type="entry name" value="TM_HPP"/>
    <property type="match status" value="1"/>
</dbReference>
<accession>A0A2S7XRC2</accession>
<dbReference type="Proteomes" id="UP000239936">
    <property type="component" value="Unassembled WGS sequence"/>
</dbReference>
<comment type="caution">
    <text evidence="3">The sequence shown here is derived from an EMBL/GenBank/DDBJ whole genome shotgun (WGS) entry which is preliminary data.</text>
</comment>
<gene>
    <name evidence="3" type="ORF">CXB77_08785</name>
</gene>
<evidence type="ECO:0000259" key="2">
    <source>
        <dbReference type="Pfam" id="PF04982"/>
    </source>
</evidence>
<feature type="transmembrane region" description="Helical" evidence="1">
    <location>
        <begin position="53"/>
        <end position="72"/>
    </location>
</feature>
<dbReference type="RefSeq" id="WP_105073592.1">
    <property type="nucleotide sequence ID" value="NZ_PPGH01000035.1"/>
</dbReference>
<dbReference type="InterPro" id="IPR058581">
    <property type="entry name" value="TM_HPP"/>
</dbReference>
<dbReference type="PANTHER" id="PTHR33741:SF5">
    <property type="entry name" value="TRANSMEMBRANE PROTEIN DDB_G0269096-RELATED"/>
    <property type="match status" value="1"/>
</dbReference>